<organism evidence="1 2">
    <name type="scientific">Streblomastix strix</name>
    <dbReference type="NCBI Taxonomy" id="222440"/>
    <lineage>
        <taxon>Eukaryota</taxon>
        <taxon>Metamonada</taxon>
        <taxon>Preaxostyla</taxon>
        <taxon>Oxymonadida</taxon>
        <taxon>Streblomastigidae</taxon>
        <taxon>Streblomastix</taxon>
    </lineage>
</organism>
<dbReference type="AlphaFoldDB" id="A0A5J4U3B4"/>
<evidence type="ECO:0000313" key="2">
    <source>
        <dbReference type="Proteomes" id="UP000324800"/>
    </source>
</evidence>
<gene>
    <name evidence="1" type="ORF">EZS28_039740</name>
</gene>
<comment type="caution">
    <text evidence="1">The sequence shown here is derived from an EMBL/GenBank/DDBJ whole genome shotgun (WGS) entry which is preliminary data.</text>
</comment>
<evidence type="ECO:0000313" key="1">
    <source>
        <dbReference type="EMBL" id="KAA6364733.1"/>
    </source>
</evidence>
<accession>A0A5J4U3B4</accession>
<dbReference type="Proteomes" id="UP000324800">
    <property type="component" value="Unassembled WGS sequence"/>
</dbReference>
<reference evidence="1 2" key="1">
    <citation type="submission" date="2019-03" db="EMBL/GenBank/DDBJ databases">
        <title>Single cell metagenomics reveals metabolic interactions within the superorganism composed of flagellate Streblomastix strix and complex community of Bacteroidetes bacteria on its surface.</title>
        <authorList>
            <person name="Treitli S.C."/>
            <person name="Kolisko M."/>
            <person name="Husnik F."/>
            <person name="Keeling P."/>
            <person name="Hampl V."/>
        </authorList>
    </citation>
    <scope>NUCLEOTIDE SEQUENCE [LARGE SCALE GENOMIC DNA]</scope>
    <source>
        <strain evidence="1">ST1C</strain>
    </source>
</reference>
<name>A0A5J4U3B4_9EUKA</name>
<sequence length="169" mass="19014">MKFDEPSERRGVRQVENVGVEFIRSSSRQTIEQIRSLESDWSRKMDPGRCKSLMEGLTKLGQPKSIVWTAKGSEEYLESRQILGRAASGAQRGYSEGSELPGCDSLQPVLYGPEAGKQMEKDSRLQSSEQNNFKYPLLDGRYQYCNASIETSRLYNSSGFGRKPITTSN</sequence>
<protein>
    <submittedName>
        <fullName evidence="1">Uncharacterized protein</fullName>
    </submittedName>
</protein>
<dbReference type="EMBL" id="SNRW01021282">
    <property type="protein sequence ID" value="KAA6364733.1"/>
    <property type="molecule type" value="Genomic_DNA"/>
</dbReference>
<proteinExistence type="predicted"/>